<dbReference type="Gene3D" id="1.20.140.10">
    <property type="entry name" value="Butyryl-CoA Dehydrogenase, subunit A, domain 3"/>
    <property type="match status" value="1"/>
</dbReference>
<dbReference type="Gene3D" id="1.10.540.10">
    <property type="entry name" value="Acyl-CoA dehydrogenase/oxidase, N-terminal domain"/>
    <property type="match status" value="1"/>
</dbReference>
<evidence type="ECO:0000259" key="8">
    <source>
        <dbReference type="Pfam" id="PF02771"/>
    </source>
</evidence>
<comment type="similarity">
    <text evidence="2 5">Belongs to the acyl-CoA dehydrogenase family.</text>
</comment>
<evidence type="ECO:0000256" key="2">
    <source>
        <dbReference type="ARBA" id="ARBA00009347"/>
    </source>
</evidence>
<dbReference type="Proteomes" id="UP000316659">
    <property type="component" value="Unassembled WGS sequence"/>
</dbReference>
<organism evidence="9 10">
    <name type="scientific">Cellulosimicrobium cellulans</name>
    <name type="common">Arthrobacter luteus</name>
    <dbReference type="NCBI Taxonomy" id="1710"/>
    <lineage>
        <taxon>Bacteria</taxon>
        <taxon>Bacillati</taxon>
        <taxon>Actinomycetota</taxon>
        <taxon>Actinomycetes</taxon>
        <taxon>Micrococcales</taxon>
        <taxon>Promicromonosporaceae</taxon>
        <taxon>Cellulosimicrobium</taxon>
    </lineage>
</organism>
<accession>A0A4Y4E7Y2</accession>
<dbReference type="InterPro" id="IPR037069">
    <property type="entry name" value="AcylCoA_DH/ox_N_sf"/>
</dbReference>
<proteinExistence type="inferred from homology"/>
<dbReference type="Gene3D" id="2.40.110.10">
    <property type="entry name" value="Butyryl-CoA Dehydrogenase, subunit A, domain 2"/>
    <property type="match status" value="1"/>
</dbReference>
<feature type="domain" description="Acyl-CoA oxidase/dehydrogenase middle" evidence="7">
    <location>
        <begin position="100"/>
        <end position="190"/>
    </location>
</feature>
<dbReference type="InterPro" id="IPR009075">
    <property type="entry name" value="AcylCo_DH/oxidase_C"/>
</dbReference>
<evidence type="ECO:0000313" key="9">
    <source>
        <dbReference type="EMBL" id="GED10741.1"/>
    </source>
</evidence>
<dbReference type="AlphaFoldDB" id="A0A4Y4E7Y2"/>
<reference evidence="9 10" key="1">
    <citation type="submission" date="2019-06" db="EMBL/GenBank/DDBJ databases">
        <title>Whole genome shotgun sequence of Cellulosimicrobium cellulans NBRC 15516.</title>
        <authorList>
            <person name="Hosoyama A."/>
            <person name="Uohara A."/>
            <person name="Ohji S."/>
            <person name="Ichikawa N."/>
        </authorList>
    </citation>
    <scope>NUCLEOTIDE SEQUENCE [LARGE SCALE GENOMIC DNA]</scope>
    <source>
        <strain evidence="9 10">NBRC 15516</strain>
    </source>
</reference>
<comment type="caution">
    <text evidence="9">The sequence shown here is derived from an EMBL/GenBank/DDBJ whole genome shotgun (WGS) entry which is preliminary data.</text>
</comment>
<dbReference type="RefSeq" id="WP_141390183.1">
    <property type="nucleotide sequence ID" value="NZ_BJNZ01000018.1"/>
</dbReference>
<dbReference type="InterPro" id="IPR006089">
    <property type="entry name" value="Acyl-CoA_DH_CS"/>
</dbReference>
<keyword evidence="3 5" id="KW-0285">Flavoprotein</keyword>
<dbReference type="SUPFAM" id="SSF56645">
    <property type="entry name" value="Acyl-CoA dehydrogenase NM domain-like"/>
    <property type="match status" value="1"/>
</dbReference>
<dbReference type="InterPro" id="IPR046373">
    <property type="entry name" value="Acyl-CoA_Oxase/DH_mid-dom_sf"/>
</dbReference>
<sequence length="364" mass="38063">MTTTATADELATATGIAQQILGAGTLRGVPATLVAAEHGGLGRDHAVHGEVCRLVAEVSPSLQSQVTVHSMVCRALERWGSAQVKAVHLPGLASGRAMGAFALTEEDAGSDIRGVAVRAEPTTDGWRLDGTKRWVTFGLDADCFLLFAATTGGPVALLVLSTDDGVTLTPSPRTSGLAQSRLADLRLESCVVPQDRRVSSPGTALSHVATDALLLGRLSVAFAAWGLARSALRLAVERSVVRKQFDGPLHDRQLVRGLLADASVAVDATAELCRKAARAMDARDEWAVHHVLTAKLFASRTATSVAATAAQLHGAAGLVDGSPVDTLVRDARVFEVIEGNTQLLQDLVAGQVLARFRSGDDHDA</sequence>
<evidence type="ECO:0000256" key="4">
    <source>
        <dbReference type="ARBA" id="ARBA00022827"/>
    </source>
</evidence>
<dbReference type="InterPro" id="IPR006091">
    <property type="entry name" value="Acyl-CoA_Oxase/DH_mid-dom"/>
</dbReference>
<evidence type="ECO:0000256" key="1">
    <source>
        <dbReference type="ARBA" id="ARBA00001974"/>
    </source>
</evidence>
<feature type="domain" description="Acyl-CoA dehydrogenase/oxidase N-terminal" evidence="8">
    <location>
        <begin position="27"/>
        <end position="95"/>
    </location>
</feature>
<evidence type="ECO:0000259" key="6">
    <source>
        <dbReference type="Pfam" id="PF00441"/>
    </source>
</evidence>
<dbReference type="PANTHER" id="PTHR43884:SF12">
    <property type="entry name" value="ISOVALERYL-COA DEHYDROGENASE, MITOCHONDRIAL-RELATED"/>
    <property type="match status" value="1"/>
</dbReference>
<dbReference type="InterPro" id="IPR036250">
    <property type="entry name" value="AcylCo_DH-like_C"/>
</dbReference>
<dbReference type="Pfam" id="PF02771">
    <property type="entry name" value="Acyl-CoA_dh_N"/>
    <property type="match status" value="1"/>
</dbReference>
<dbReference type="Pfam" id="PF00441">
    <property type="entry name" value="Acyl-CoA_dh_1"/>
    <property type="match status" value="1"/>
</dbReference>
<feature type="domain" description="Acyl-CoA dehydrogenase/oxidase C-terminal" evidence="6">
    <location>
        <begin position="207"/>
        <end position="352"/>
    </location>
</feature>
<dbReference type="GO" id="GO:0050660">
    <property type="term" value="F:flavin adenine dinucleotide binding"/>
    <property type="evidence" value="ECO:0007669"/>
    <property type="project" value="InterPro"/>
</dbReference>
<evidence type="ECO:0000256" key="3">
    <source>
        <dbReference type="ARBA" id="ARBA00022630"/>
    </source>
</evidence>
<evidence type="ECO:0000259" key="7">
    <source>
        <dbReference type="Pfam" id="PF02770"/>
    </source>
</evidence>
<dbReference type="PROSITE" id="PS00072">
    <property type="entry name" value="ACYL_COA_DH_1"/>
    <property type="match status" value="1"/>
</dbReference>
<keyword evidence="5" id="KW-0560">Oxidoreductase</keyword>
<evidence type="ECO:0000313" key="10">
    <source>
        <dbReference type="Proteomes" id="UP000316659"/>
    </source>
</evidence>
<name>A0A4Y4E7Y2_CELCE</name>
<dbReference type="Pfam" id="PF02770">
    <property type="entry name" value="Acyl-CoA_dh_M"/>
    <property type="match status" value="1"/>
</dbReference>
<dbReference type="GO" id="GO:0003995">
    <property type="term" value="F:acyl-CoA dehydrogenase activity"/>
    <property type="evidence" value="ECO:0007669"/>
    <property type="project" value="InterPro"/>
</dbReference>
<dbReference type="EMBL" id="BJNZ01000018">
    <property type="protein sequence ID" value="GED10741.1"/>
    <property type="molecule type" value="Genomic_DNA"/>
</dbReference>
<dbReference type="PANTHER" id="PTHR43884">
    <property type="entry name" value="ACYL-COA DEHYDROGENASE"/>
    <property type="match status" value="1"/>
</dbReference>
<dbReference type="CDD" id="cd00567">
    <property type="entry name" value="ACAD"/>
    <property type="match status" value="1"/>
</dbReference>
<gene>
    <name evidence="9" type="ORF">CCE02nite_27400</name>
</gene>
<dbReference type="InterPro" id="IPR013786">
    <property type="entry name" value="AcylCoA_DH/ox_N"/>
</dbReference>
<dbReference type="SUPFAM" id="SSF47203">
    <property type="entry name" value="Acyl-CoA dehydrogenase C-terminal domain-like"/>
    <property type="match status" value="1"/>
</dbReference>
<keyword evidence="4 5" id="KW-0274">FAD</keyword>
<evidence type="ECO:0000256" key="5">
    <source>
        <dbReference type="RuleBase" id="RU362125"/>
    </source>
</evidence>
<comment type="cofactor">
    <cofactor evidence="1 5">
        <name>FAD</name>
        <dbReference type="ChEBI" id="CHEBI:57692"/>
    </cofactor>
</comment>
<protein>
    <submittedName>
        <fullName evidence="9">Acyl-CoA dehydrogenase</fullName>
    </submittedName>
</protein>
<dbReference type="InterPro" id="IPR009100">
    <property type="entry name" value="AcylCoA_DH/oxidase_NM_dom_sf"/>
</dbReference>